<dbReference type="InParanoid" id="A0A0C3B730"/>
<dbReference type="Proteomes" id="UP000054166">
    <property type="component" value="Unassembled WGS sequence"/>
</dbReference>
<keyword evidence="3" id="KW-1185">Reference proteome</keyword>
<gene>
    <name evidence="2" type="ORF">PILCRDRAFT_732939</name>
</gene>
<name>A0A0C3B730_PILCF</name>
<reference evidence="2 3" key="1">
    <citation type="submission" date="2014-04" db="EMBL/GenBank/DDBJ databases">
        <authorList>
            <consortium name="DOE Joint Genome Institute"/>
            <person name="Kuo A."/>
            <person name="Tarkka M."/>
            <person name="Buscot F."/>
            <person name="Kohler A."/>
            <person name="Nagy L.G."/>
            <person name="Floudas D."/>
            <person name="Copeland A."/>
            <person name="Barry K.W."/>
            <person name="Cichocki N."/>
            <person name="Veneault-Fourrey C."/>
            <person name="LaButti K."/>
            <person name="Lindquist E.A."/>
            <person name="Lipzen A."/>
            <person name="Lundell T."/>
            <person name="Morin E."/>
            <person name="Murat C."/>
            <person name="Sun H."/>
            <person name="Tunlid A."/>
            <person name="Henrissat B."/>
            <person name="Grigoriev I.V."/>
            <person name="Hibbett D.S."/>
            <person name="Martin F."/>
            <person name="Nordberg H.P."/>
            <person name="Cantor M.N."/>
            <person name="Hua S.X."/>
        </authorList>
    </citation>
    <scope>NUCLEOTIDE SEQUENCE [LARGE SCALE GENOMIC DNA]</scope>
    <source>
        <strain evidence="2 3">F 1598</strain>
    </source>
</reference>
<dbReference type="AlphaFoldDB" id="A0A0C3B730"/>
<keyword evidence="1" id="KW-0472">Membrane</keyword>
<evidence type="ECO:0000256" key="1">
    <source>
        <dbReference type="SAM" id="Phobius"/>
    </source>
</evidence>
<keyword evidence="1" id="KW-1133">Transmembrane helix</keyword>
<organism evidence="2 3">
    <name type="scientific">Piloderma croceum (strain F 1598)</name>
    <dbReference type="NCBI Taxonomy" id="765440"/>
    <lineage>
        <taxon>Eukaryota</taxon>
        <taxon>Fungi</taxon>
        <taxon>Dikarya</taxon>
        <taxon>Basidiomycota</taxon>
        <taxon>Agaricomycotina</taxon>
        <taxon>Agaricomycetes</taxon>
        <taxon>Agaricomycetidae</taxon>
        <taxon>Atheliales</taxon>
        <taxon>Atheliaceae</taxon>
        <taxon>Piloderma</taxon>
    </lineage>
</organism>
<sequence>MELADTTGFFTDFPPDSSGTVIIFNTSFLLLHWYPFHSLIILDQLYFHQQRTSQSRLRAKDNNLEGSILSENTTYVSSSPHVSSANKTCSSLHAHSIVITMFETSSANNQYAS</sequence>
<reference evidence="3" key="2">
    <citation type="submission" date="2015-01" db="EMBL/GenBank/DDBJ databases">
        <title>Evolutionary Origins and Diversification of the Mycorrhizal Mutualists.</title>
        <authorList>
            <consortium name="DOE Joint Genome Institute"/>
            <consortium name="Mycorrhizal Genomics Consortium"/>
            <person name="Kohler A."/>
            <person name="Kuo A."/>
            <person name="Nagy L.G."/>
            <person name="Floudas D."/>
            <person name="Copeland A."/>
            <person name="Barry K.W."/>
            <person name="Cichocki N."/>
            <person name="Veneault-Fourrey C."/>
            <person name="LaButti K."/>
            <person name="Lindquist E.A."/>
            <person name="Lipzen A."/>
            <person name="Lundell T."/>
            <person name="Morin E."/>
            <person name="Murat C."/>
            <person name="Riley R."/>
            <person name="Ohm R."/>
            <person name="Sun H."/>
            <person name="Tunlid A."/>
            <person name="Henrissat B."/>
            <person name="Grigoriev I.V."/>
            <person name="Hibbett D.S."/>
            <person name="Martin F."/>
        </authorList>
    </citation>
    <scope>NUCLEOTIDE SEQUENCE [LARGE SCALE GENOMIC DNA]</scope>
    <source>
        <strain evidence="3">F 1598</strain>
    </source>
</reference>
<dbReference type="EMBL" id="KN833092">
    <property type="protein sequence ID" value="KIM73097.1"/>
    <property type="molecule type" value="Genomic_DNA"/>
</dbReference>
<evidence type="ECO:0000313" key="3">
    <source>
        <dbReference type="Proteomes" id="UP000054166"/>
    </source>
</evidence>
<feature type="transmembrane region" description="Helical" evidence="1">
    <location>
        <begin position="20"/>
        <end position="42"/>
    </location>
</feature>
<protein>
    <submittedName>
        <fullName evidence="2">Uncharacterized protein</fullName>
    </submittedName>
</protein>
<keyword evidence="1" id="KW-0812">Transmembrane</keyword>
<proteinExistence type="predicted"/>
<evidence type="ECO:0000313" key="2">
    <source>
        <dbReference type="EMBL" id="KIM73097.1"/>
    </source>
</evidence>
<dbReference type="HOGENOM" id="CLU_2134487_0_0_1"/>
<accession>A0A0C3B730</accession>